<dbReference type="AlphaFoldDB" id="A0A8J2KEE9"/>
<dbReference type="InterPro" id="IPR009038">
    <property type="entry name" value="GOLD_dom"/>
</dbReference>
<dbReference type="PANTHER" id="PTHR23324:SF83">
    <property type="entry name" value="SEC14-LIKE PROTEIN 2"/>
    <property type="match status" value="1"/>
</dbReference>
<organism evidence="3 4">
    <name type="scientific">Allacma fusca</name>
    <dbReference type="NCBI Taxonomy" id="39272"/>
    <lineage>
        <taxon>Eukaryota</taxon>
        <taxon>Metazoa</taxon>
        <taxon>Ecdysozoa</taxon>
        <taxon>Arthropoda</taxon>
        <taxon>Hexapoda</taxon>
        <taxon>Collembola</taxon>
        <taxon>Symphypleona</taxon>
        <taxon>Sminthuridae</taxon>
        <taxon>Allacma</taxon>
    </lineage>
</organism>
<comment type="caution">
    <text evidence="3">The sequence shown here is derived from an EMBL/GenBank/DDBJ whole genome shotgun (WGS) entry which is preliminary data.</text>
</comment>
<keyword evidence="4" id="KW-1185">Reference proteome</keyword>
<dbReference type="InterPro" id="IPR001251">
    <property type="entry name" value="CRAL-TRIO_dom"/>
</dbReference>
<dbReference type="InterPro" id="IPR051064">
    <property type="entry name" value="SEC14/CRAL-TRIO_domain"/>
</dbReference>
<evidence type="ECO:0000259" key="2">
    <source>
        <dbReference type="PROSITE" id="PS50866"/>
    </source>
</evidence>
<dbReference type="InterPro" id="IPR011074">
    <property type="entry name" value="CRAL/TRIO_N_dom"/>
</dbReference>
<dbReference type="CDD" id="cd00170">
    <property type="entry name" value="SEC14"/>
    <property type="match status" value="1"/>
</dbReference>
<evidence type="ECO:0000313" key="3">
    <source>
        <dbReference type="EMBL" id="CAG7815168.1"/>
    </source>
</evidence>
<dbReference type="OrthoDB" id="1434354at2759"/>
<accession>A0A8J2KEE9</accession>
<evidence type="ECO:0000313" key="4">
    <source>
        <dbReference type="Proteomes" id="UP000708208"/>
    </source>
</evidence>
<dbReference type="EMBL" id="CAJVCH010338017">
    <property type="protein sequence ID" value="CAG7815168.1"/>
    <property type="molecule type" value="Genomic_DNA"/>
</dbReference>
<gene>
    <name evidence="3" type="ORF">AFUS01_LOCUS25866</name>
</gene>
<dbReference type="SMART" id="SM01100">
    <property type="entry name" value="CRAL_TRIO_N"/>
    <property type="match status" value="1"/>
</dbReference>
<dbReference type="Proteomes" id="UP000708208">
    <property type="component" value="Unassembled WGS sequence"/>
</dbReference>
<name>A0A8J2KEE9_9HEXA</name>
<reference evidence="3" key="1">
    <citation type="submission" date="2021-06" db="EMBL/GenBank/DDBJ databases">
        <authorList>
            <person name="Hodson N. C."/>
            <person name="Mongue J. A."/>
            <person name="Jaron S. K."/>
        </authorList>
    </citation>
    <scope>NUCLEOTIDE SEQUENCE</scope>
</reference>
<proteinExistence type="predicted"/>
<protein>
    <recommendedName>
        <fullName evidence="5">CRAL-TRIO domain-containing protein</fullName>
    </recommendedName>
</protein>
<dbReference type="PANTHER" id="PTHR23324">
    <property type="entry name" value="SEC14 RELATED PROTEIN"/>
    <property type="match status" value="1"/>
</dbReference>
<evidence type="ECO:0000259" key="1">
    <source>
        <dbReference type="PROSITE" id="PS50191"/>
    </source>
</evidence>
<evidence type="ECO:0008006" key="5">
    <source>
        <dbReference type="Google" id="ProtNLM"/>
    </source>
</evidence>
<feature type="domain" description="GOLD" evidence="2">
    <location>
        <begin position="256"/>
        <end position="363"/>
    </location>
</feature>
<dbReference type="Pfam" id="PF00650">
    <property type="entry name" value="CRAL_TRIO"/>
    <property type="match status" value="1"/>
</dbReference>
<feature type="domain" description="CRAL-TRIO" evidence="1">
    <location>
        <begin position="72"/>
        <end position="236"/>
    </location>
</feature>
<sequence>MTAPTAEELAKLSQFRTRVGKIYPEPDEKLLSWLRARDLDLTKAEQMLRRHLFWRKKNEIDNIKIWRSPKVYFPYIQFGFDKENCPVFLMPVGRWDIRSAIEAGDFVPALRFIYQINEAIVSSISKTGVSQSTIIMDFDGFGYRQIAHRTVIQGMLEVLQVFEANYPEILKATYVINAPRTFNYLFALAKPLLNSRTLAKVQIFGPNRANWQTVILRHIDGDQIPPFWGGTRPGRDDFCSDDWFMEPLPPNFFKRKESTYDEYGEEWSTIKVPAREKVLFEYIMKPGDTNILSWTFKTEGYDVGFAIFYGEEEDYPVKYNRVNSHEKIQDGFLKINRPGKYTLEFDNTYSRSRSKNLLYRIEVRQFQGSDQNFNEINLHEIDT</sequence>
<dbReference type="GO" id="GO:0005737">
    <property type="term" value="C:cytoplasm"/>
    <property type="evidence" value="ECO:0007669"/>
    <property type="project" value="TreeGrafter"/>
</dbReference>
<dbReference type="PROSITE" id="PS50866">
    <property type="entry name" value="GOLD"/>
    <property type="match status" value="1"/>
</dbReference>
<dbReference type="SMART" id="SM00516">
    <property type="entry name" value="SEC14"/>
    <property type="match status" value="1"/>
</dbReference>
<dbReference type="PROSITE" id="PS50191">
    <property type="entry name" value="CRAL_TRIO"/>
    <property type="match status" value="1"/>
</dbReference>